<dbReference type="PANTHER" id="PTHR12304:SF4">
    <property type="entry name" value="URIDINE NUCLEOSIDASE"/>
    <property type="match status" value="1"/>
</dbReference>
<evidence type="ECO:0000256" key="2">
    <source>
        <dbReference type="ARBA" id="ARBA00023295"/>
    </source>
</evidence>
<evidence type="ECO:0000256" key="1">
    <source>
        <dbReference type="ARBA" id="ARBA00022801"/>
    </source>
</evidence>
<evidence type="ECO:0000313" key="5">
    <source>
        <dbReference type="Proteomes" id="UP000518300"/>
    </source>
</evidence>
<dbReference type="AlphaFoldDB" id="A0A848LBE6"/>
<dbReference type="GO" id="GO:0008477">
    <property type="term" value="F:purine nucleosidase activity"/>
    <property type="evidence" value="ECO:0007669"/>
    <property type="project" value="TreeGrafter"/>
</dbReference>
<dbReference type="GO" id="GO:0005829">
    <property type="term" value="C:cytosol"/>
    <property type="evidence" value="ECO:0007669"/>
    <property type="project" value="TreeGrafter"/>
</dbReference>
<dbReference type="Pfam" id="PF01156">
    <property type="entry name" value="IU_nuc_hydro"/>
    <property type="match status" value="1"/>
</dbReference>
<name>A0A848LBE6_9BACT</name>
<dbReference type="Proteomes" id="UP000518300">
    <property type="component" value="Unassembled WGS sequence"/>
</dbReference>
<feature type="domain" description="Inosine/uridine-preferring nucleoside hydrolase" evidence="3">
    <location>
        <begin position="4"/>
        <end position="286"/>
    </location>
</feature>
<dbReference type="EMBL" id="JABBJJ010000013">
    <property type="protein sequence ID" value="NMO14165.1"/>
    <property type="molecule type" value="Genomic_DNA"/>
</dbReference>
<sequence>MQDVIFDMETSDPDDALTLCLLGAHPEVTLRAVTVTPGTRAQLGLVRHLLSRLGRGDVAVGARNPDSEKDSVSGFHWKWLGKLEPAEPDALAHAVLAGTLARYPEATLVTGAPLQNLRLLLEEHPDARLRRWVAQGGFAGDNVVPPEHRLSKFDGRRTCPTFNFNGDPKGALLALSSDRIGSRDLVSKNVTHGVAWDAAFHERVRPYRESTAGLVLIFQAMERYLREKPDGKLLHDPIAACAAIDRDIVTWARVQPVRERGEWGAELAPDSNTSISVALDRERFFETLVRAVPR</sequence>
<dbReference type="InterPro" id="IPR023186">
    <property type="entry name" value="IUNH"/>
</dbReference>
<keyword evidence="5" id="KW-1185">Reference proteome</keyword>
<reference evidence="4 5" key="1">
    <citation type="submission" date="2020-04" db="EMBL/GenBank/DDBJ databases">
        <title>Draft genome of Pyxidicoccus fallax type strain.</title>
        <authorList>
            <person name="Whitworth D.E."/>
        </authorList>
    </citation>
    <scope>NUCLEOTIDE SEQUENCE [LARGE SCALE GENOMIC DNA]</scope>
    <source>
        <strain evidence="4 5">DSM 14698</strain>
    </source>
</reference>
<dbReference type="RefSeq" id="WP_169343441.1">
    <property type="nucleotide sequence ID" value="NZ_JABBJJ010000013.1"/>
</dbReference>
<dbReference type="PANTHER" id="PTHR12304">
    <property type="entry name" value="INOSINE-URIDINE PREFERRING NUCLEOSIDE HYDROLASE"/>
    <property type="match status" value="1"/>
</dbReference>
<dbReference type="InterPro" id="IPR001910">
    <property type="entry name" value="Inosine/uridine_hydrolase_dom"/>
</dbReference>
<dbReference type="GO" id="GO:0006152">
    <property type="term" value="P:purine nucleoside catabolic process"/>
    <property type="evidence" value="ECO:0007669"/>
    <property type="project" value="TreeGrafter"/>
</dbReference>
<protein>
    <submittedName>
        <fullName evidence="4">Nucleoside hydrolase</fullName>
    </submittedName>
</protein>
<evidence type="ECO:0000259" key="3">
    <source>
        <dbReference type="Pfam" id="PF01156"/>
    </source>
</evidence>
<keyword evidence="1 4" id="KW-0378">Hydrolase</keyword>
<dbReference type="Gene3D" id="3.90.245.10">
    <property type="entry name" value="Ribonucleoside hydrolase-like"/>
    <property type="match status" value="1"/>
</dbReference>
<evidence type="ECO:0000313" key="4">
    <source>
        <dbReference type="EMBL" id="NMO14165.1"/>
    </source>
</evidence>
<keyword evidence="2" id="KW-0326">Glycosidase</keyword>
<dbReference type="SUPFAM" id="SSF53590">
    <property type="entry name" value="Nucleoside hydrolase"/>
    <property type="match status" value="1"/>
</dbReference>
<organism evidence="4 5">
    <name type="scientific">Pyxidicoccus fallax</name>
    <dbReference type="NCBI Taxonomy" id="394095"/>
    <lineage>
        <taxon>Bacteria</taxon>
        <taxon>Pseudomonadati</taxon>
        <taxon>Myxococcota</taxon>
        <taxon>Myxococcia</taxon>
        <taxon>Myxococcales</taxon>
        <taxon>Cystobacterineae</taxon>
        <taxon>Myxococcaceae</taxon>
        <taxon>Pyxidicoccus</taxon>
    </lineage>
</organism>
<gene>
    <name evidence="4" type="ORF">HG543_04730</name>
</gene>
<comment type="caution">
    <text evidence="4">The sequence shown here is derived from an EMBL/GenBank/DDBJ whole genome shotgun (WGS) entry which is preliminary data.</text>
</comment>
<accession>A0A848LBE6</accession>
<dbReference type="InterPro" id="IPR036452">
    <property type="entry name" value="Ribo_hydro-like"/>
</dbReference>
<proteinExistence type="predicted"/>